<dbReference type="SUPFAM" id="SSF51316">
    <property type="entry name" value="Mss4-like"/>
    <property type="match status" value="1"/>
</dbReference>
<dbReference type="Gene3D" id="2.170.150.20">
    <property type="entry name" value="Peptide methionine sulfoxide reductase"/>
    <property type="match status" value="1"/>
</dbReference>
<keyword evidence="5" id="KW-0560">Oxidoreductase</keyword>
<evidence type="ECO:0000259" key="7">
    <source>
        <dbReference type="PROSITE" id="PS51790"/>
    </source>
</evidence>
<evidence type="ECO:0000313" key="8">
    <source>
        <dbReference type="EMBL" id="CAD8818188.1"/>
    </source>
</evidence>
<dbReference type="GO" id="GO:0030091">
    <property type="term" value="P:protein repair"/>
    <property type="evidence" value="ECO:0007669"/>
    <property type="project" value="InterPro"/>
</dbReference>
<organism evidence="8">
    <name type="scientific">Timspurckia oligopyrenoides</name>
    <dbReference type="NCBI Taxonomy" id="708627"/>
    <lineage>
        <taxon>Eukaryota</taxon>
        <taxon>Rhodophyta</taxon>
        <taxon>Bangiophyceae</taxon>
        <taxon>Porphyridiales</taxon>
        <taxon>Porphyridiaceae</taxon>
        <taxon>Timspurckia</taxon>
    </lineage>
</organism>
<comment type="cofactor">
    <cofactor evidence="1">
        <name>Zn(2+)</name>
        <dbReference type="ChEBI" id="CHEBI:29105"/>
    </cofactor>
</comment>
<feature type="compositionally biased region" description="Basic and acidic residues" evidence="6">
    <location>
        <begin position="1"/>
        <end position="21"/>
    </location>
</feature>
<evidence type="ECO:0000256" key="3">
    <source>
        <dbReference type="ARBA" id="ARBA00022723"/>
    </source>
</evidence>
<dbReference type="AlphaFoldDB" id="A0A7S0ZD83"/>
<dbReference type="PANTHER" id="PTHR46081:SF8">
    <property type="entry name" value="PEPTIDE METHIONINE SULFOXIDE REDUCTASE 2"/>
    <property type="match status" value="1"/>
</dbReference>
<evidence type="ECO:0000256" key="2">
    <source>
        <dbReference type="ARBA" id="ARBA00007174"/>
    </source>
</evidence>
<feature type="region of interest" description="Disordered" evidence="6">
    <location>
        <begin position="1"/>
        <end position="70"/>
    </location>
</feature>
<evidence type="ECO:0000256" key="1">
    <source>
        <dbReference type="ARBA" id="ARBA00001947"/>
    </source>
</evidence>
<dbReference type="InterPro" id="IPR011057">
    <property type="entry name" value="Mss4-like_sf"/>
</dbReference>
<name>A0A7S0ZD83_9RHOD</name>
<reference evidence="8" key="1">
    <citation type="submission" date="2021-01" db="EMBL/GenBank/DDBJ databases">
        <authorList>
            <person name="Corre E."/>
            <person name="Pelletier E."/>
            <person name="Niang G."/>
            <person name="Scheremetjew M."/>
            <person name="Finn R."/>
            <person name="Kale V."/>
            <person name="Holt S."/>
            <person name="Cochrane G."/>
            <person name="Meng A."/>
            <person name="Brown T."/>
            <person name="Cohen L."/>
        </authorList>
    </citation>
    <scope>NUCLEOTIDE SEQUENCE</scope>
    <source>
        <strain evidence="8">CCMP3278</strain>
    </source>
</reference>
<evidence type="ECO:0000256" key="4">
    <source>
        <dbReference type="ARBA" id="ARBA00022833"/>
    </source>
</evidence>
<dbReference type="InterPro" id="IPR028427">
    <property type="entry name" value="Met_Sox_Rdtase_MsrB"/>
</dbReference>
<evidence type="ECO:0000256" key="5">
    <source>
        <dbReference type="ARBA" id="ARBA00023002"/>
    </source>
</evidence>
<dbReference type="EMBL" id="HBFP01003649">
    <property type="protein sequence ID" value="CAD8818188.1"/>
    <property type="molecule type" value="Transcribed_RNA"/>
</dbReference>
<keyword evidence="3" id="KW-0479">Metal-binding</keyword>
<dbReference type="GO" id="GO:0033743">
    <property type="term" value="F:peptide-methionine (R)-S-oxide reductase activity"/>
    <property type="evidence" value="ECO:0007669"/>
    <property type="project" value="InterPro"/>
</dbReference>
<accession>A0A7S0ZD83</accession>
<protein>
    <recommendedName>
        <fullName evidence="7">MsrB domain-containing protein</fullName>
    </recommendedName>
</protein>
<dbReference type="GO" id="GO:0006979">
    <property type="term" value="P:response to oxidative stress"/>
    <property type="evidence" value="ECO:0007669"/>
    <property type="project" value="InterPro"/>
</dbReference>
<dbReference type="PANTHER" id="PTHR46081">
    <property type="entry name" value="PEPTIDE METHIONINE SULFOXIDE REDUCTASE 2"/>
    <property type="match status" value="1"/>
</dbReference>
<gene>
    <name evidence="8" type="ORF">TOLI1172_LOCUS2577</name>
</gene>
<dbReference type="InterPro" id="IPR002579">
    <property type="entry name" value="Met_Sox_Rdtase_MsrB_dom"/>
</dbReference>
<dbReference type="GO" id="GO:0046872">
    <property type="term" value="F:metal ion binding"/>
    <property type="evidence" value="ECO:0007669"/>
    <property type="project" value="UniProtKB-KW"/>
</dbReference>
<comment type="similarity">
    <text evidence="2">Belongs to the MsrB Met sulfoxide reductase family.</text>
</comment>
<feature type="domain" description="MsrB" evidence="7">
    <location>
        <begin position="76"/>
        <end position="204"/>
    </location>
</feature>
<dbReference type="PROSITE" id="PS51790">
    <property type="entry name" value="MSRB"/>
    <property type="match status" value="1"/>
</dbReference>
<feature type="compositionally biased region" description="Basic and acidic residues" evidence="6">
    <location>
        <begin position="29"/>
        <end position="39"/>
    </location>
</feature>
<evidence type="ECO:0000256" key="6">
    <source>
        <dbReference type="SAM" id="MobiDB-lite"/>
    </source>
</evidence>
<keyword evidence="4" id="KW-0862">Zinc</keyword>
<dbReference type="Pfam" id="PF01641">
    <property type="entry name" value="SelR"/>
    <property type="match status" value="1"/>
</dbReference>
<sequence length="204" mass="22822">MGFFGKKKEKEGGEMKKEPSKLVRALSRKKTDTGSKELSRNASSKSGAKMRHLSRKNSSTTGFGKAVTPNRVEKTRNEWKEALSKQEFNTLRRHMMEKPYEGKYVQYRPAPGVESIFFCKGCDSPVFSGRYICDPINGWLCFSLSIPGAVEPKLEEVGGMSRIEVICKGCDGFLGVDNNANLDINSCCVELRELGKEEYEMLLG</sequence>
<proteinExistence type="inferred from homology"/>